<dbReference type="GO" id="GO:0033063">
    <property type="term" value="C:Rad51B-Rad51C-Rad51D-XRCC2 complex"/>
    <property type="evidence" value="ECO:0007669"/>
    <property type="project" value="InterPro"/>
</dbReference>
<organism evidence="1 2">
    <name type="scientific">Agaricus bisporus var. burnettii</name>
    <dbReference type="NCBI Taxonomy" id="192524"/>
    <lineage>
        <taxon>Eukaryota</taxon>
        <taxon>Fungi</taxon>
        <taxon>Dikarya</taxon>
        <taxon>Basidiomycota</taxon>
        <taxon>Agaricomycotina</taxon>
        <taxon>Agaricomycetes</taxon>
        <taxon>Agaricomycetidae</taxon>
        <taxon>Agaricales</taxon>
        <taxon>Agaricineae</taxon>
        <taxon>Agaricaceae</taxon>
        <taxon>Agaricus</taxon>
    </lineage>
</organism>
<dbReference type="GO" id="GO:0000724">
    <property type="term" value="P:double-strand break repair via homologous recombination"/>
    <property type="evidence" value="ECO:0007669"/>
    <property type="project" value="InterPro"/>
</dbReference>
<evidence type="ECO:0008006" key="3">
    <source>
        <dbReference type="Google" id="ProtNLM"/>
    </source>
</evidence>
<dbReference type="GO" id="GO:0042148">
    <property type="term" value="P:DNA strand invasion"/>
    <property type="evidence" value="ECO:0007669"/>
    <property type="project" value="TreeGrafter"/>
</dbReference>
<proteinExistence type="predicted"/>
<reference evidence="1 2" key="1">
    <citation type="journal article" name="Sci. Rep.">
        <title>Telomere-to-telomere assembled and centromere annotated genomes of the two main subspecies of the button mushroom Agaricus bisporus reveal especially polymorphic chromosome ends.</title>
        <authorList>
            <person name="Sonnenberg A.S.M."/>
            <person name="Sedaghat-Telgerd N."/>
            <person name="Lavrijssen B."/>
            <person name="Ohm R.A."/>
            <person name="Hendrickx P.M."/>
            <person name="Scholtmeijer K."/>
            <person name="Baars J.J.P."/>
            <person name="van Peer A."/>
        </authorList>
    </citation>
    <scope>NUCLEOTIDE SEQUENCE [LARGE SCALE GENOMIC DNA]</scope>
    <source>
        <strain evidence="1 2">H119_p4</strain>
    </source>
</reference>
<accession>A0A8H7KL64</accession>
<gene>
    <name evidence="1" type="ORF">Agabi119p4_572</name>
</gene>
<evidence type="ECO:0000313" key="1">
    <source>
        <dbReference type="EMBL" id="KAF7784407.1"/>
    </source>
</evidence>
<dbReference type="GO" id="GO:0005815">
    <property type="term" value="C:microtubule organizing center"/>
    <property type="evidence" value="ECO:0007669"/>
    <property type="project" value="TreeGrafter"/>
</dbReference>
<comment type="caution">
    <text evidence="1">The sequence shown here is derived from an EMBL/GenBank/DDBJ whole genome shotgun (WGS) entry which is preliminary data.</text>
</comment>
<dbReference type="PANTHER" id="PTHR46644">
    <property type="entry name" value="DNA REPAIR PROTEIN XRCC2"/>
    <property type="match status" value="1"/>
</dbReference>
<dbReference type="Proteomes" id="UP000629468">
    <property type="component" value="Unassembled WGS sequence"/>
</dbReference>
<dbReference type="InterPro" id="IPR027417">
    <property type="entry name" value="P-loop_NTPase"/>
</dbReference>
<sequence>MPLFADIPAQSLSQLSTSLLRDSCTLGPTHVPALDILLDHHSCKRGDLIEVQGPAASGKSHLLYCMLINCVLPSFHSQSKLGGWGKVAILLDTDHKFNASRFTQLLRSRLRCLLPPDYPDNDAIVAKALGLLHVFQPSSSHQLAATIQHLPMYLATELPEEDLGVLAVDSISAFYWPDRYVHEQLRPGDSNRPPTRSPNLLSHVFTSISTFTQSHGPLVLLSSWDLNPRSTLHRRQPLEMPALLPLTDAGQHIQHQLPVTCRINLYCLGVENSPQSGNDGTTAKPLTISILSGIARASGNSTAKQFTLRVTDEDIVIS</sequence>
<dbReference type="EMBL" id="JABXXO010000001">
    <property type="protein sequence ID" value="KAF7784407.1"/>
    <property type="molecule type" value="Genomic_DNA"/>
</dbReference>
<dbReference type="GO" id="GO:0005657">
    <property type="term" value="C:replication fork"/>
    <property type="evidence" value="ECO:0007669"/>
    <property type="project" value="InterPro"/>
</dbReference>
<name>A0A8H7KL64_AGABI</name>
<dbReference type="OMA" id="PMYLATE"/>
<dbReference type="GO" id="GO:0000400">
    <property type="term" value="F:four-way junction DNA binding"/>
    <property type="evidence" value="ECO:0007669"/>
    <property type="project" value="TreeGrafter"/>
</dbReference>
<dbReference type="PANTHER" id="PTHR46644:SF2">
    <property type="entry name" value="DNA REPAIR PROTEIN XRCC2"/>
    <property type="match status" value="1"/>
</dbReference>
<evidence type="ECO:0000313" key="2">
    <source>
        <dbReference type="Proteomes" id="UP000629468"/>
    </source>
</evidence>
<dbReference type="Gene3D" id="3.40.50.300">
    <property type="entry name" value="P-loop containing nucleotide triphosphate hydrolases"/>
    <property type="match status" value="1"/>
</dbReference>
<protein>
    <recommendedName>
        <fullName evidence="3">DNA recombination and repair protein Rad51-like C-terminal domain-containing protein</fullName>
    </recommendedName>
</protein>
<dbReference type="SUPFAM" id="SSF52540">
    <property type="entry name" value="P-loop containing nucleoside triphosphate hydrolases"/>
    <property type="match status" value="1"/>
</dbReference>
<dbReference type="InterPro" id="IPR030547">
    <property type="entry name" value="XRCC2"/>
</dbReference>
<dbReference type="AlphaFoldDB" id="A0A8H7KL64"/>
<dbReference type="CDD" id="cd19490">
    <property type="entry name" value="XRCC2"/>
    <property type="match status" value="1"/>
</dbReference>